<evidence type="ECO:0000313" key="1">
    <source>
        <dbReference type="EMBL" id="OGZ65595.1"/>
    </source>
</evidence>
<dbReference type="AlphaFoldDB" id="A0A1G2HT33"/>
<reference evidence="1 2" key="1">
    <citation type="journal article" date="2016" name="Nat. Commun.">
        <title>Thousands of microbial genomes shed light on interconnected biogeochemical processes in an aquifer system.</title>
        <authorList>
            <person name="Anantharaman K."/>
            <person name="Brown C.T."/>
            <person name="Hug L.A."/>
            <person name="Sharon I."/>
            <person name="Castelle C.J."/>
            <person name="Probst A.J."/>
            <person name="Thomas B.C."/>
            <person name="Singh A."/>
            <person name="Wilkins M.J."/>
            <person name="Karaoz U."/>
            <person name="Brodie E.L."/>
            <person name="Williams K.H."/>
            <person name="Hubbard S.S."/>
            <person name="Banfield J.F."/>
        </authorList>
    </citation>
    <scope>NUCLEOTIDE SEQUENCE [LARGE SCALE GENOMIC DNA]</scope>
</reference>
<proteinExistence type="predicted"/>
<comment type="caution">
    <text evidence="1">The sequence shown here is derived from an EMBL/GenBank/DDBJ whole genome shotgun (WGS) entry which is preliminary data.</text>
</comment>
<accession>A0A1G2HT33</accession>
<organism evidence="1 2">
    <name type="scientific">Candidatus Staskawiczbacteria bacterium RIFCSPHIGHO2_01_FULL_41_41</name>
    <dbReference type="NCBI Taxonomy" id="1802203"/>
    <lineage>
        <taxon>Bacteria</taxon>
        <taxon>Candidatus Staskawicziibacteriota</taxon>
    </lineage>
</organism>
<evidence type="ECO:0000313" key="2">
    <source>
        <dbReference type="Proteomes" id="UP000178774"/>
    </source>
</evidence>
<dbReference type="EMBL" id="MHOP01000020">
    <property type="protein sequence ID" value="OGZ65595.1"/>
    <property type="molecule type" value="Genomic_DNA"/>
</dbReference>
<gene>
    <name evidence="1" type="ORF">A2822_03625</name>
</gene>
<protein>
    <submittedName>
        <fullName evidence="1">Uncharacterized protein</fullName>
    </submittedName>
</protein>
<sequence>MRRINSEVVYNLVRAIAKKLDQEEDFEKDPEVYTVGMLVVARDELKPGRTIGQVLEEAPWENNQETAMRLLGRKKVTAK</sequence>
<name>A0A1G2HT33_9BACT</name>
<dbReference type="Proteomes" id="UP000178774">
    <property type="component" value="Unassembled WGS sequence"/>
</dbReference>